<organism evidence="1 2">
    <name type="scientific">Ketobacter alkanivorans</name>
    <dbReference type="NCBI Taxonomy" id="1917421"/>
    <lineage>
        <taxon>Bacteria</taxon>
        <taxon>Pseudomonadati</taxon>
        <taxon>Pseudomonadota</taxon>
        <taxon>Gammaproteobacteria</taxon>
        <taxon>Pseudomonadales</taxon>
        <taxon>Ketobacteraceae</taxon>
        <taxon>Ketobacter</taxon>
    </lineage>
</organism>
<keyword evidence="2" id="KW-1185">Reference proteome</keyword>
<dbReference type="OrthoDB" id="9814831at2"/>
<evidence type="ECO:0000313" key="1">
    <source>
        <dbReference type="EMBL" id="AUM13458.1"/>
    </source>
</evidence>
<dbReference type="Proteomes" id="UP000235116">
    <property type="component" value="Chromosome"/>
</dbReference>
<dbReference type="PANTHER" id="PTHR35602">
    <property type="entry name" value="ESTERASE YQIA-RELATED"/>
    <property type="match status" value="1"/>
</dbReference>
<dbReference type="InterPro" id="IPR008886">
    <property type="entry name" value="UPF0227/Esterase_YqiA"/>
</dbReference>
<dbReference type="RefSeq" id="WP_101894836.1">
    <property type="nucleotide sequence ID" value="NZ_CP022684.1"/>
</dbReference>
<dbReference type="InterPro" id="IPR029058">
    <property type="entry name" value="AB_hydrolase_fold"/>
</dbReference>
<evidence type="ECO:0000313" key="2">
    <source>
        <dbReference type="Proteomes" id="UP000235116"/>
    </source>
</evidence>
<evidence type="ECO:0008006" key="3">
    <source>
        <dbReference type="Google" id="ProtNLM"/>
    </source>
</evidence>
<proteinExistence type="predicted"/>
<accession>A0A2K9LM99</accession>
<dbReference type="SUPFAM" id="SSF53474">
    <property type="entry name" value="alpha/beta-Hydrolases"/>
    <property type="match status" value="1"/>
</dbReference>
<reference evidence="2" key="1">
    <citation type="submission" date="2017-08" db="EMBL/GenBank/DDBJ databases">
        <title>Direct submision.</title>
        <authorList>
            <person name="Kim S.-J."/>
            <person name="Rhee S.-K."/>
        </authorList>
    </citation>
    <scope>NUCLEOTIDE SEQUENCE [LARGE SCALE GENOMIC DNA]</scope>
    <source>
        <strain evidence="2">GI5</strain>
    </source>
</reference>
<protein>
    <recommendedName>
        <fullName evidence="3">Esterase YqiA</fullName>
    </recommendedName>
</protein>
<dbReference type="AlphaFoldDB" id="A0A2K9LM99"/>
<gene>
    <name evidence="1" type="ORF">Kalk_13960</name>
</gene>
<name>A0A2K9LM99_9GAMM</name>
<dbReference type="Pfam" id="PF05728">
    <property type="entry name" value="UPF0227"/>
    <property type="match status" value="1"/>
</dbReference>
<dbReference type="KEGG" id="kak:Kalk_13960"/>
<dbReference type="Gene3D" id="3.40.50.1820">
    <property type="entry name" value="alpha/beta hydrolase"/>
    <property type="match status" value="1"/>
</dbReference>
<dbReference type="PANTHER" id="PTHR35602:SF3">
    <property type="entry name" value="ESTERASE YQIA"/>
    <property type="match status" value="1"/>
</dbReference>
<dbReference type="EMBL" id="CP022684">
    <property type="protein sequence ID" value="AUM13458.1"/>
    <property type="molecule type" value="Genomic_DNA"/>
</dbReference>
<sequence length="200" mass="22654">MSQRFHLFYIHGFNSSPQSTKARILQQALAGYDGVQFHVPALPYDPEQSIQILQQAVEACLPEPIGLVGSSMGGFYGTWLAQRYDLPLVLINPAIKPYELLQDYLGINENMYTGERYEFTERHIDLLRALDVAQITKPERYLLLTQTADEVLDYTQGVTKYAGSRQIVEEGGSHGFDGFEQHLPTLFEFFNITPSDQTSE</sequence>